<dbReference type="Gene3D" id="3.90.79.10">
    <property type="entry name" value="Nucleoside Triphosphate Pyrophosphohydrolase"/>
    <property type="match status" value="1"/>
</dbReference>
<reference evidence="4" key="2">
    <citation type="journal article" date="2021" name="PeerJ">
        <title>Extensive microbial diversity within the chicken gut microbiome revealed by metagenomics and culture.</title>
        <authorList>
            <person name="Gilroy R."/>
            <person name="Ravi A."/>
            <person name="Getino M."/>
            <person name="Pursley I."/>
            <person name="Horton D.L."/>
            <person name="Alikhan N.F."/>
            <person name="Baker D."/>
            <person name="Gharbi K."/>
            <person name="Hall N."/>
            <person name="Watson M."/>
            <person name="Adriaenssens E.M."/>
            <person name="Foster-Nyarko E."/>
            <person name="Jarju S."/>
            <person name="Secka A."/>
            <person name="Antonio M."/>
            <person name="Oren A."/>
            <person name="Chaudhuri R.R."/>
            <person name="La Ragione R."/>
            <person name="Hildebrand F."/>
            <person name="Pallen M.J."/>
        </authorList>
    </citation>
    <scope>NUCLEOTIDE SEQUENCE</scope>
    <source>
        <strain evidence="4">ChiGjej1B1-24693</strain>
    </source>
</reference>
<evidence type="ECO:0000313" key="5">
    <source>
        <dbReference type="Proteomes" id="UP000886842"/>
    </source>
</evidence>
<dbReference type="InterPro" id="IPR054105">
    <property type="entry name" value="WHD_NrtR"/>
</dbReference>
<dbReference type="PANTHER" id="PTHR43736:SF4">
    <property type="entry name" value="SLR1690 PROTEIN"/>
    <property type="match status" value="1"/>
</dbReference>
<dbReference type="InterPro" id="IPR036390">
    <property type="entry name" value="WH_DNA-bd_sf"/>
</dbReference>
<evidence type="ECO:0000259" key="2">
    <source>
        <dbReference type="Pfam" id="PF00293"/>
    </source>
</evidence>
<dbReference type="InterPro" id="IPR000086">
    <property type="entry name" value="NUDIX_hydrolase_dom"/>
</dbReference>
<dbReference type="SUPFAM" id="SSF55811">
    <property type="entry name" value="Nudix"/>
    <property type="match status" value="1"/>
</dbReference>
<organism evidence="4 5">
    <name type="scientific">Candidatus Avipropionibacterium avicola</name>
    <dbReference type="NCBI Taxonomy" id="2840701"/>
    <lineage>
        <taxon>Bacteria</taxon>
        <taxon>Bacillati</taxon>
        <taxon>Actinomycetota</taxon>
        <taxon>Actinomycetes</taxon>
        <taxon>Propionibacteriales</taxon>
        <taxon>Propionibacteriaceae</taxon>
        <taxon>Propionibacteriaceae incertae sedis</taxon>
        <taxon>Candidatus Avipropionibacterium</taxon>
    </lineage>
</organism>
<dbReference type="EMBL" id="DVLP01000336">
    <property type="protein sequence ID" value="HIT76196.1"/>
    <property type="molecule type" value="Genomic_DNA"/>
</dbReference>
<evidence type="ECO:0000259" key="3">
    <source>
        <dbReference type="Pfam" id="PF21906"/>
    </source>
</evidence>
<feature type="domain" description="Nudix hydrolase" evidence="2">
    <location>
        <begin position="17"/>
        <end position="121"/>
    </location>
</feature>
<comment type="caution">
    <text evidence="4">The sequence shown here is derived from an EMBL/GenBank/DDBJ whole genome shotgun (WGS) entry which is preliminary data.</text>
</comment>
<evidence type="ECO:0000256" key="1">
    <source>
        <dbReference type="SAM" id="MobiDB-lite"/>
    </source>
</evidence>
<dbReference type="PANTHER" id="PTHR43736">
    <property type="entry name" value="ADP-RIBOSE PYROPHOSPHATASE"/>
    <property type="match status" value="1"/>
</dbReference>
<dbReference type="AlphaFoldDB" id="A0A9D1GYJ4"/>
<dbReference type="Pfam" id="PF21906">
    <property type="entry name" value="WHD_NrtR"/>
    <property type="match status" value="1"/>
</dbReference>
<dbReference type="CDD" id="cd18873">
    <property type="entry name" value="NUDIX_NadM_like"/>
    <property type="match status" value="1"/>
</dbReference>
<sequence length="218" mass="23924">MGPRVAPGGGESALGLQVLAWQRPRDPYEGRWALPSAPLQPDETMEQCLERTLAARVDLAHVAHSEQLDTRSRIDRDPFQRTVATAYLALVPTDAEPELPDHADWCPVTALPPMAFDHADVVTVAAQRLRNKLSYTNLGFALAPPCFTIAQLREVYRAALGHDLDPTNLQRVLQRRGQLEATGRTVPAGPSGGRPAAEYRFTSRTARTTDPFAVLRPS</sequence>
<dbReference type="Pfam" id="PF00293">
    <property type="entry name" value="NUDIX"/>
    <property type="match status" value="1"/>
</dbReference>
<evidence type="ECO:0000313" key="4">
    <source>
        <dbReference type="EMBL" id="HIT76196.1"/>
    </source>
</evidence>
<feature type="region of interest" description="Disordered" evidence="1">
    <location>
        <begin position="180"/>
        <end position="202"/>
    </location>
</feature>
<dbReference type="SUPFAM" id="SSF46785">
    <property type="entry name" value="Winged helix' DNA-binding domain"/>
    <property type="match status" value="1"/>
</dbReference>
<dbReference type="Proteomes" id="UP000886842">
    <property type="component" value="Unassembled WGS sequence"/>
</dbReference>
<keyword evidence="4" id="KW-0378">Hydrolase</keyword>
<dbReference type="InterPro" id="IPR015797">
    <property type="entry name" value="NUDIX_hydrolase-like_dom_sf"/>
</dbReference>
<feature type="domain" description="NrtR DNA-binding winged helix" evidence="3">
    <location>
        <begin position="139"/>
        <end position="201"/>
    </location>
</feature>
<dbReference type="GO" id="GO:0016787">
    <property type="term" value="F:hydrolase activity"/>
    <property type="evidence" value="ECO:0007669"/>
    <property type="project" value="UniProtKB-KW"/>
</dbReference>
<reference evidence="4" key="1">
    <citation type="submission" date="2020-10" db="EMBL/GenBank/DDBJ databases">
        <authorList>
            <person name="Gilroy R."/>
        </authorList>
    </citation>
    <scope>NUCLEOTIDE SEQUENCE</scope>
    <source>
        <strain evidence="4">ChiGjej1B1-24693</strain>
    </source>
</reference>
<dbReference type="InterPro" id="IPR036388">
    <property type="entry name" value="WH-like_DNA-bd_sf"/>
</dbReference>
<protein>
    <submittedName>
        <fullName evidence="4">NUDIX hydrolase</fullName>
    </submittedName>
</protein>
<name>A0A9D1GYJ4_9ACTN</name>
<proteinExistence type="predicted"/>
<accession>A0A9D1GYJ4</accession>
<gene>
    <name evidence="4" type="ORF">IAA98_11465</name>
</gene>
<dbReference type="Gene3D" id="1.10.10.10">
    <property type="entry name" value="Winged helix-like DNA-binding domain superfamily/Winged helix DNA-binding domain"/>
    <property type="match status" value="1"/>
</dbReference>